<dbReference type="RefSeq" id="WP_216126458.1">
    <property type="nucleotide sequence ID" value="NZ_CP064782.1"/>
</dbReference>
<evidence type="ECO:0000313" key="2">
    <source>
        <dbReference type="EMBL" id="QWT49586.1"/>
    </source>
</evidence>
<reference evidence="2" key="1">
    <citation type="submission" date="2020-11" db="EMBL/GenBank/DDBJ databases">
        <title>Azospira inquinata sp. nov.</title>
        <authorList>
            <person name="Moe W.M."/>
            <person name="Mikes M.C."/>
        </authorList>
    </citation>
    <scope>NUCLEOTIDE SEQUENCE</scope>
    <source>
        <strain evidence="2">Azo-3</strain>
    </source>
</reference>
<keyword evidence="3" id="KW-1185">Reference proteome</keyword>
<dbReference type="AlphaFoldDB" id="A0A975SP12"/>
<proteinExistence type="predicted"/>
<dbReference type="KEGG" id="aiq:Azoinq_02945"/>
<sequence length="168" mass="17525">MAGWVGLGLGGCAAAPAPGPQTGPVIARMSPAAVAALPAPSKPLTVADILVLHRQGLGAEAILARIHSTGTRLELTPTQVWELHGQGVPLAVLDGLHQAWRRGLEADLAQAQTVAQNQRQAAAAAREQAQQAQATWPAAYPYYYGPGWDYGGYGGFGPYGRSGVFFGW</sequence>
<feature type="coiled-coil region" evidence="1">
    <location>
        <begin position="101"/>
        <end position="135"/>
    </location>
</feature>
<evidence type="ECO:0000256" key="1">
    <source>
        <dbReference type="SAM" id="Coils"/>
    </source>
</evidence>
<organism evidence="2 3">
    <name type="scientific">Azospira inquinata</name>
    <dbReference type="NCBI Taxonomy" id="2785627"/>
    <lineage>
        <taxon>Bacteria</taxon>
        <taxon>Pseudomonadati</taxon>
        <taxon>Pseudomonadota</taxon>
        <taxon>Betaproteobacteria</taxon>
        <taxon>Rhodocyclales</taxon>
        <taxon>Rhodocyclaceae</taxon>
        <taxon>Azospira</taxon>
    </lineage>
</organism>
<evidence type="ECO:0000313" key="3">
    <source>
        <dbReference type="Proteomes" id="UP000683428"/>
    </source>
</evidence>
<gene>
    <name evidence="2" type="ORF">Azoinq_02945</name>
</gene>
<dbReference type="Proteomes" id="UP000683428">
    <property type="component" value="Chromosome"/>
</dbReference>
<dbReference type="EMBL" id="CP064782">
    <property type="protein sequence ID" value="QWT49586.1"/>
    <property type="molecule type" value="Genomic_DNA"/>
</dbReference>
<keyword evidence="1" id="KW-0175">Coiled coil</keyword>
<name>A0A975SP12_9RHOO</name>
<protein>
    <submittedName>
        <fullName evidence="2">Uncharacterized protein</fullName>
    </submittedName>
</protein>
<accession>A0A975SP12</accession>